<proteinExistence type="inferred from homology"/>
<evidence type="ECO:0000256" key="6">
    <source>
        <dbReference type="SAM" id="MobiDB-lite"/>
    </source>
</evidence>
<evidence type="ECO:0000256" key="2">
    <source>
        <dbReference type="ARBA" id="ARBA00013079"/>
    </source>
</evidence>
<evidence type="ECO:0000313" key="9">
    <source>
        <dbReference type="Proteomes" id="UP000177515"/>
    </source>
</evidence>
<dbReference type="Proteomes" id="UP000177515">
    <property type="component" value="Chromosome 2"/>
</dbReference>
<evidence type="ECO:0000256" key="4">
    <source>
        <dbReference type="ARBA" id="ARBA00023239"/>
    </source>
</evidence>
<dbReference type="PIRSF" id="PIRSF001426">
    <property type="entry name" value="NHase_alpha"/>
    <property type="match status" value="1"/>
</dbReference>
<evidence type="ECO:0000256" key="1">
    <source>
        <dbReference type="ARBA" id="ARBA00009363"/>
    </source>
</evidence>
<dbReference type="NCBIfam" id="TIGR01323">
    <property type="entry name" value="nitrile_alph"/>
    <property type="match status" value="1"/>
</dbReference>
<dbReference type="RefSeq" id="WP_071071450.1">
    <property type="nucleotide sequence ID" value="NZ_CP017755.1"/>
</dbReference>
<evidence type="ECO:0000259" key="7">
    <source>
        <dbReference type="Pfam" id="PF02979"/>
    </source>
</evidence>
<organism evidence="8 9">
    <name type="scientific">Cupriavidus malaysiensis</name>
    <dbReference type="NCBI Taxonomy" id="367825"/>
    <lineage>
        <taxon>Bacteria</taxon>
        <taxon>Pseudomonadati</taxon>
        <taxon>Pseudomonadota</taxon>
        <taxon>Betaproteobacteria</taxon>
        <taxon>Burkholderiales</taxon>
        <taxon>Burkholderiaceae</taxon>
        <taxon>Cupriavidus</taxon>
    </lineage>
</organism>
<sequence length="227" mass="24595">MSHAHDHDHEHDHADENDHDHGGSPLAEMDLRVRALESLLVDKGYLDPKALDVLIETYEKQVGPHNGARVVAKAWAEPAYRQWLLADATAAIASLGYSGRQGEHMQVLENTPAVHNLVVCTLCSCYPWPVLGLPPVWYKSAPYRSRAVIDPRGVLGDFGVSLPADTEVRVWDSTAELRYLVLPMRPAGTEGWDQAALAGLVTRDAMIGTGVALAPSSIATQAPGARP</sequence>
<gene>
    <name evidence="8" type="ORF">BKK80_23005</name>
</gene>
<keyword evidence="9" id="KW-1185">Reference proteome</keyword>
<keyword evidence="3" id="KW-0479">Metal-binding</keyword>
<evidence type="ECO:0000256" key="3">
    <source>
        <dbReference type="ARBA" id="ARBA00022723"/>
    </source>
</evidence>
<accession>A0ABM6FAP6</accession>
<dbReference type="EMBL" id="CP017755">
    <property type="protein sequence ID" value="AOZ08774.1"/>
    <property type="molecule type" value="Genomic_DNA"/>
</dbReference>
<feature type="region of interest" description="Disordered" evidence="6">
    <location>
        <begin position="1"/>
        <end position="25"/>
    </location>
</feature>
<dbReference type="Pfam" id="PF02979">
    <property type="entry name" value="NHase_alpha"/>
    <property type="match status" value="1"/>
</dbReference>
<comment type="similarity">
    <text evidence="1">Belongs to the nitrile hydratase subunit alpha family.</text>
</comment>
<evidence type="ECO:0000313" key="8">
    <source>
        <dbReference type="EMBL" id="AOZ08774.1"/>
    </source>
</evidence>
<dbReference type="InterPro" id="IPR018141">
    <property type="entry name" value="Nitrile_hydratase_asu"/>
</dbReference>
<dbReference type="InterPro" id="IPR023900">
    <property type="entry name" value="CN_Hdrtase_asu/SCN_Hdrlase_gsu"/>
</dbReference>
<protein>
    <recommendedName>
        <fullName evidence="2">nitrile hydratase</fullName>
        <ecNumber evidence="2">4.2.1.84</ecNumber>
    </recommendedName>
</protein>
<dbReference type="EC" id="4.2.1.84" evidence="2"/>
<dbReference type="InterPro" id="IPR004232">
    <property type="entry name" value="CN_Hdrtase_a/SCN_Hdrlase_g"/>
</dbReference>
<feature type="compositionally biased region" description="Basic and acidic residues" evidence="6">
    <location>
        <begin position="1"/>
        <end position="22"/>
    </location>
</feature>
<dbReference type="InterPro" id="IPR036648">
    <property type="entry name" value="CN_Hdrase_a/SCN_Hdrase_g_sf"/>
</dbReference>
<reference evidence="8 9" key="1">
    <citation type="submission" date="2016-10" db="EMBL/GenBank/DDBJ databases">
        <title>Complete genome sequences of three Cupriavidus strains isolated from various Malaysian environments.</title>
        <authorList>
            <person name="Abdullah A.A.-A."/>
            <person name="Shafie N.A.H."/>
            <person name="Lau N.S."/>
        </authorList>
    </citation>
    <scope>NUCLEOTIDE SEQUENCE [LARGE SCALE GENOMIC DNA]</scope>
    <source>
        <strain evidence="8 9">USMAA1020</strain>
    </source>
</reference>
<name>A0ABM6FAP6_9BURK</name>
<keyword evidence="4" id="KW-0456">Lyase</keyword>
<feature type="domain" description="Nitrile hydratase alpha/Thiocyanate hydrolase gamma" evidence="7">
    <location>
        <begin position="28"/>
        <end position="209"/>
    </location>
</feature>
<evidence type="ECO:0000256" key="5">
    <source>
        <dbReference type="ARBA" id="ARBA00044877"/>
    </source>
</evidence>
<dbReference type="SUPFAM" id="SSF56209">
    <property type="entry name" value="Nitrile hydratase alpha chain"/>
    <property type="match status" value="1"/>
</dbReference>
<comment type="catalytic activity">
    <reaction evidence="5">
        <text>an aliphatic primary amide = an aliphatic nitrile + H2O</text>
        <dbReference type="Rhea" id="RHEA:12673"/>
        <dbReference type="ChEBI" id="CHEBI:15377"/>
        <dbReference type="ChEBI" id="CHEBI:65285"/>
        <dbReference type="ChEBI" id="CHEBI:80291"/>
        <dbReference type="EC" id="4.2.1.84"/>
    </reaction>
</comment>
<dbReference type="Gene3D" id="3.90.330.10">
    <property type="entry name" value="Nitrile hydratase alpha /Thiocyanate hydrolase gamma"/>
    <property type="match status" value="1"/>
</dbReference>